<feature type="compositionally biased region" description="Low complexity" evidence="4">
    <location>
        <begin position="276"/>
        <end position="285"/>
    </location>
</feature>
<dbReference type="Gene3D" id="3.10.105.10">
    <property type="entry name" value="Dipeptide-binding Protein, Domain 3"/>
    <property type="match status" value="1"/>
</dbReference>
<evidence type="ECO:0000313" key="7">
    <source>
        <dbReference type="Proteomes" id="UP000005801"/>
    </source>
</evidence>
<dbReference type="STRING" id="391625.PPSIR1_10190"/>
<dbReference type="Proteomes" id="UP000005801">
    <property type="component" value="Unassembled WGS sequence"/>
</dbReference>
<dbReference type="GO" id="GO:0043190">
    <property type="term" value="C:ATP-binding cassette (ABC) transporter complex"/>
    <property type="evidence" value="ECO:0007669"/>
    <property type="project" value="InterPro"/>
</dbReference>
<reference evidence="6 7" key="1">
    <citation type="submission" date="2007-06" db="EMBL/GenBank/DDBJ databases">
        <authorList>
            <person name="Shimkets L."/>
            <person name="Ferriera S."/>
            <person name="Johnson J."/>
            <person name="Kravitz S."/>
            <person name="Beeson K."/>
            <person name="Sutton G."/>
            <person name="Rogers Y.-H."/>
            <person name="Friedman R."/>
            <person name="Frazier M."/>
            <person name="Venter J.C."/>
        </authorList>
    </citation>
    <scope>NUCLEOTIDE SEQUENCE [LARGE SCALE GENOMIC DNA]</scope>
    <source>
        <strain evidence="6 7">SIR-1</strain>
    </source>
</reference>
<evidence type="ECO:0000256" key="1">
    <source>
        <dbReference type="ARBA" id="ARBA00005695"/>
    </source>
</evidence>
<proteinExistence type="inferred from homology"/>
<feature type="region of interest" description="Disordered" evidence="4">
    <location>
        <begin position="249"/>
        <end position="296"/>
    </location>
</feature>
<dbReference type="RefSeq" id="WP_006976758.1">
    <property type="nucleotide sequence ID" value="NZ_ABCS01000150.1"/>
</dbReference>
<dbReference type="PANTHER" id="PTHR30290:SF9">
    <property type="entry name" value="OLIGOPEPTIDE-BINDING PROTEIN APPA"/>
    <property type="match status" value="1"/>
</dbReference>
<feature type="compositionally biased region" description="Low complexity" evidence="4">
    <location>
        <begin position="12"/>
        <end position="25"/>
    </location>
</feature>
<dbReference type="PANTHER" id="PTHR30290">
    <property type="entry name" value="PERIPLASMIC BINDING COMPONENT OF ABC TRANSPORTER"/>
    <property type="match status" value="1"/>
</dbReference>
<dbReference type="eggNOG" id="COG0747">
    <property type="taxonomic scope" value="Bacteria"/>
</dbReference>
<gene>
    <name evidence="6" type="ORF">PPSIR1_10190</name>
</gene>
<dbReference type="SUPFAM" id="SSF53850">
    <property type="entry name" value="Periplasmic binding protein-like II"/>
    <property type="match status" value="1"/>
</dbReference>
<name>A6GJ72_9BACT</name>
<keyword evidence="3" id="KW-0732">Signal</keyword>
<evidence type="ECO:0000259" key="5">
    <source>
        <dbReference type="Pfam" id="PF00496"/>
    </source>
</evidence>
<comment type="similarity">
    <text evidence="1">Belongs to the bacterial solute-binding protein 5 family.</text>
</comment>
<dbReference type="Pfam" id="PF00496">
    <property type="entry name" value="SBP_bac_5"/>
    <property type="match status" value="1"/>
</dbReference>
<dbReference type="InterPro" id="IPR030678">
    <property type="entry name" value="Peptide/Ni-bd"/>
</dbReference>
<dbReference type="EMBL" id="ABCS01000150">
    <property type="protein sequence ID" value="EDM74080.1"/>
    <property type="molecule type" value="Genomic_DNA"/>
</dbReference>
<organism evidence="6 7">
    <name type="scientific">Plesiocystis pacifica SIR-1</name>
    <dbReference type="NCBI Taxonomy" id="391625"/>
    <lineage>
        <taxon>Bacteria</taxon>
        <taxon>Pseudomonadati</taxon>
        <taxon>Myxococcota</taxon>
        <taxon>Polyangia</taxon>
        <taxon>Nannocystales</taxon>
        <taxon>Nannocystaceae</taxon>
        <taxon>Plesiocystis</taxon>
    </lineage>
</organism>
<evidence type="ECO:0000256" key="4">
    <source>
        <dbReference type="SAM" id="MobiDB-lite"/>
    </source>
</evidence>
<dbReference type="PIRSF" id="PIRSF002741">
    <property type="entry name" value="MppA"/>
    <property type="match status" value="1"/>
</dbReference>
<dbReference type="InterPro" id="IPR000914">
    <property type="entry name" value="SBP_5_dom"/>
</dbReference>
<evidence type="ECO:0000313" key="6">
    <source>
        <dbReference type="EMBL" id="EDM74080.1"/>
    </source>
</evidence>
<feature type="compositionally biased region" description="Basic and acidic residues" evidence="4">
    <location>
        <begin position="31"/>
        <end position="40"/>
    </location>
</feature>
<evidence type="ECO:0000256" key="2">
    <source>
        <dbReference type="ARBA" id="ARBA00022448"/>
    </source>
</evidence>
<accession>A6GJ72</accession>
<dbReference type="GO" id="GO:0030288">
    <property type="term" value="C:outer membrane-bounded periplasmic space"/>
    <property type="evidence" value="ECO:0007669"/>
    <property type="project" value="UniProtKB-ARBA"/>
</dbReference>
<dbReference type="InterPro" id="IPR039424">
    <property type="entry name" value="SBP_5"/>
</dbReference>
<dbReference type="GO" id="GO:0015833">
    <property type="term" value="P:peptide transport"/>
    <property type="evidence" value="ECO:0007669"/>
    <property type="project" value="TreeGrafter"/>
</dbReference>
<evidence type="ECO:0000256" key="3">
    <source>
        <dbReference type="ARBA" id="ARBA00022729"/>
    </source>
</evidence>
<feature type="domain" description="Solute-binding protein family 5" evidence="5">
    <location>
        <begin position="118"/>
        <end position="251"/>
    </location>
</feature>
<feature type="region of interest" description="Disordered" evidence="4">
    <location>
        <begin position="12"/>
        <end position="40"/>
    </location>
</feature>
<keyword evidence="7" id="KW-1185">Reference proteome</keyword>
<dbReference type="Gene3D" id="3.40.190.10">
    <property type="entry name" value="Periplasmic binding protein-like II"/>
    <property type="match status" value="2"/>
</dbReference>
<dbReference type="AlphaFoldDB" id="A6GJ72"/>
<sequence>MGISAALAWAAAGCGSEPGEAAEAAGEVEESAGKDDPEGVERAAAQAADPALNEAVVLALPQLPRKFDPHDDLEPWAERIGDDLLFEGLVRRGGDRYPWVEPGLADRCEVDREYAVASVTCHIPEGIRFHDGSEVTMEDVEYSVRLWVLPQRSWLRERSGLATLDRVEIVDGPRGAPGRERDPGRWIRLGFDKREPLALEALTAIKIVPKAAHRGRSTRFSQQPIGTGPMRLESMDGERIVLERFEGYREGPSPSACRPRGPSPFERSATAPTRSRPAPRGGPLPRRGRPIHVPVELGKPGMAGRFRGWVVSPAQYDMLLWNLGKGLSADSGLRQALHDALPLSAITRDVHQSPGLGVDAPVDLHAPVAIDLDALADIKAGEPVRGGLLPLPDFEADARAQVGASMALDALEWPVEAQGLRRRPGGPLRFILAWDGTEGRAGQTAELIREAWRSVGVAAPQSTTSWRFLLSVIQKGDFRVAMVHLGGHSDEDLYHLFHSRGAINYSRVDDELLDAALSDYRGAPDRAARDAAKARVAQRLAELRVVSVLYAPTHVVLASRRLQGVEFVDDMPRLTTLSLTPGDIDWGAERSALNGDAG</sequence>
<keyword evidence="2" id="KW-0813">Transport</keyword>
<dbReference type="GO" id="GO:1904680">
    <property type="term" value="F:peptide transmembrane transporter activity"/>
    <property type="evidence" value="ECO:0007669"/>
    <property type="project" value="TreeGrafter"/>
</dbReference>
<protein>
    <recommendedName>
        <fullName evidence="5">Solute-binding protein family 5 domain-containing protein</fullName>
    </recommendedName>
</protein>
<comment type="caution">
    <text evidence="6">The sequence shown here is derived from an EMBL/GenBank/DDBJ whole genome shotgun (WGS) entry which is preliminary data.</text>
</comment>